<gene>
    <name evidence="6" type="ORF">GGQ98_001272</name>
</gene>
<dbReference type="GO" id="GO:0044183">
    <property type="term" value="F:protein folding chaperone"/>
    <property type="evidence" value="ECO:0007669"/>
    <property type="project" value="TreeGrafter"/>
</dbReference>
<evidence type="ECO:0000256" key="3">
    <source>
        <dbReference type="ARBA" id="ARBA00023157"/>
    </source>
</evidence>
<keyword evidence="4" id="KW-0143">Chaperone</keyword>
<name>A0A7W7B084_9SPHN</name>
<evidence type="ECO:0000256" key="2">
    <source>
        <dbReference type="ARBA" id="ARBA00022833"/>
    </source>
</evidence>
<dbReference type="Gene3D" id="1.10.287.480">
    <property type="entry name" value="helix hairpin bin"/>
    <property type="match status" value="1"/>
</dbReference>
<dbReference type="GO" id="GO:0005737">
    <property type="term" value="C:cytoplasm"/>
    <property type="evidence" value="ECO:0007669"/>
    <property type="project" value="InterPro"/>
</dbReference>
<dbReference type="PIRSF" id="PIRSF005261">
    <property type="entry name" value="Heat_shock_Hsp33"/>
    <property type="match status" value="1"/>
</dbReference>
<dbReference type="InterPro" id="IPR016154">
    <property type="entry name" value="Heat_shock_Hsp33_C"/>
</dbReference>
<keyword evidence="5" id="KW-0676">Redox-active center</keyword>
<dbReference type="SUPFAM" id="SSF64397">
    <property type="entry name" value="Hsp33 domain"/>
    <property type="match status" value="1"/>
</dbReference>
<proteinExistence type="predicted"/>
<keyword evidence="2" id="KW-0862">Zinc</keyword>
<sequence length="306" mass="33155">MSEHARLNGNGAAGVPMAGRVLPFTIPARSARGRAARLGPALAAILSAHDYPAPLRRLLGEALILTVLIGTTVQKGDGQTTVQAQSSGPIDLLVCDYRAGEIRGYLRFDPERLDEITPDALLPALFGTGYLAITIERDAEERYQGIVPLEGDTLCHAVERYFVDSEQIPTLVRGAVRQAEDGAWEAGGLLVQHLPHGETDGPRLAARTGNDDWDHVLALASTISEAELTDSHLSEGTLLWRLFNEDEVRVSPAIAITRGCRCSVQHFRDVLGRFPAEERAEMRGPGGTIDVNCEFCSRLFPIDIGD</sequence>
<evidence type="ECO:0000256" key="1">
    <source>
        <dbReference type="ARBA" id="ARBA00022490"/>
    </source>
</evidence>
<dbReference type="GO" id="GO:0042026">
    <property type="term" value="P:protein refolding"/>
    <property type="evidence" value="ECO:0007669"/>
    <property type="project" value="TreeGrafter"/>
</dbReference>
<dbReference type="PANTHER" id="PTHR30111:SF1">
    <property type="entry name" value="33 KDA CHAPERONIN"/>
    <property type="match status" value="1"/>
</dbReference>
<evidence type="ECO:0000256" key="4">
    <source>
        <dbReference type="ARBA" id="ARBA00023186"/>
    </source>
</evidence>
<dbReference type="GO" id="GO:0051082">
    <property type="term" value="F:unfolded protein binding"/>
    <property type="evidence" value="ECO:0007669"/>
    <property type="project" value="InterPro"/>
</dbReference>
<keyword evidence="7" id="KW-1185">Reference proteome</keyword>
<dbReference type="AlphaFoldDB" id="A0A7W7B084"/>
<dbReference type="Pfam" id="PF01430">
    <property type="entry name" value="HSP33"/>
    <property type="match status" value="1"/>
</dbReference>
<keyword evidence="3" id="KW-1015">Disulfide bond</keyword>
<dbReference type="PANTHER" id="PTHR30111">
    <property type="entry name" value="33 KDA CHAPERONIN"/>
    <property type="match status" value="1"/>
</dbReference>
<dbReference type="CDD" id="cd00498">
    <property type="entry name" value="Hsp33"/>
    <property type="match status" value="1"/>
</dbReference>
<evidence type="ECO:0000256" key="5">
    <source>
        <dbReference type="ARBA" id="ARBA00023284"/>
    </source>
</evidence>
<dbReference type="SUPFAM" id="SSF118352">
    <property type="entry name" value="HSP33 redox switch-like"/>
    <property type="match status" value="1"/>
</dbReference>
<evidence type="ECO:0000313" key="6">
    <source>
        <dbReference type="EMBL" id="MBB4631660.1"/>
    </source>
</evidence>
<reference evidence="6 7" key="1">
    <citation type="submission" date="2020-08" db="EMBL/GenBank/DDBJ databases">
        <title>Genomic Encyclopedia of Type Strains, Phase IV (KMG-IV): sequencing the most valuable type-strain genomes for metagenomic binning, comparative biology and taxonomic classification.</title>
        <authorList>
            <person name="Goeker M."/>
        </authorList>
    </citation>
    <scope>NUCLEOTIDE SEQUENCE [LARGE SCALE GENOMIC DNA]</scope>
    <source>
        <strain evidence="6 7">DSM 17328</strain>
    </source>
</reference>
<dbReference type="InterPro" id="IPR000397">
    <property type="entry name" value="Heat_shock_Hsp33"/>
</dbReference>
<comment type="caution">
    <text evidence="6">The sequence shown here is derived from an EMBL/GenBank/DDBJ whole genome shotgun (WGS) entry which is preliminary data.</text>
</comment>
<evidence type="ECO:0000313" key="7">
    <source>
        <dbReference type="Proteomes" id="UP000566324"/>
    </source>
</evidence>
<keyword evidence="1" id="KW-0963">Cytoplasm</keyword>
<organism evidence="6 7">
    <name type="scientific">Sphingosinicella soli</name>
    <dbReference type="NCBI Taxonomy" id="333708"/>
    <lineage>
        <taxon>Bacteria</taxon>
        <taxon>Pseudomonadati</taxon>
        <taxon>Pseudomonadota</taxon>
        <taxon>Alphaproteobacteria</taxon>
        <taxon>Sphingomonadales</taxon>
        <taxon>Sphingosinicellaceae</taxon>
        <taxon>Sphingosinicella</taxon>
    </lineage>
</organism>
<protein>
    <submittedName>
        <fullName evidence="6">Molecular chaperone Hsp33</fullName>
    </submittedName>
</protein>
<dbReference type="EMBL" id="JACHNZ010000011">
    <property type="protein sequence ID" value="MBB4631660.1"/>
    <property type="molecule type" value="Genomic_DNA"/>
</dbReference>
<dbReference type="Gene3D" id="3.55.30.10">
    <property type="entry name" value="Hsp33 domain"/>
    <property type="match status" value="1"/>
</dbReference>
<accession>A0A7W7B084</accession>
<dbReference type="Gene3D" id="3.90.1280.10">
    <property type="entry name" value="HSP33 redox switch-like"/>
    <property type="match status" value="1"/>
</dbReference>
<dbReference type="RefSeq" id="WP_341534150.1">
    <property type="nucleotide sequence ID" value="NZ_JACHNZ010000011.1"/>
</dbReference>
<dbReference type="InterPro" id="IPR016153">
    <property type="entry name" value="Heat_shock_Hsp33_N"/>
</dbReference>
<dbReference type="Proteomes" id="UP000566324">
    <property type="component" value="Unassembled WGS sequence"/>
</dbReference>
<dbReference type="InterPro" id="IPR023212">
    <property type="entry name" value="Hsp33_helix_hairpin_bin_dom_sf"/>
</dbReference>